<accession>A0A3B0SI50</accession>
<dbReference type="EMBL" id="UOEF01000384">
    <property type="protein sequence ID" value="VAW03833.1"/>
    <property type="molecule type" value="Genomic_DNA"/>
</dbReference>
<organism evidence="1">
    <name type="scientific">hydrothermal vent metagenome</name>
    <dbReference type="NCBI Taxonomy" id="652676"/>
    <lineage>
        <taxon>unclassified sequences</taxon>
        <taxon>metagenomes</taxon>
        <taxon>ecological metagenomes</taxon>
    </lineage>
</organism>
<gene>
    <name evidence="1" type="ORF">MNBD_ALPHA04-2097</name>
</gene>
<evidence type="ECO:0000313" key="1">
    <source>
        <dbReference type="EMBL" id="VAW03833.1"/>
    </source>
</evidence>
<dbReference type="AlphaFoldDB" id="A0A3B0SI50"/>
<sequence length="191" mass="20839">MQLLFGILLMLAGMVATTIGGFMAKDGWEKIQKSNKISSSPSPPNVTSINQQGGITAGTINNYNATNIQRSLPLDSSDTELSKLSNVSIYLHWQADDKEAVTFKDNLGQYLADAGLNVTQSVGHSNDNSIQNLILDINSTHPESSNIVIAAKMLKRIFDENNIKSSIVKSPDNQLTENQMYIRIGAIQQTI</sequence>
<proteinExistence type="predicted"/>
<reference evidence="1" key="1">
    <citation type="submission" date="2018-06" db="EMBL/GenBank/DDBJ databases">
        <authorList>
            <person name="Zhirakovskaya E."/>
        </authorList>
    </citation>
    <scope>NUCLEOTIDE SEQUENCE</scope>
</reference>
<protein>
    <submittedName>
        <fullName evidence="1">Uncharacterized protein</fullName>
    </submittedName>
</protein>
<name>A0A3B0SI50_9ZZZZ</name>